<evidence type="ECO:0000313" key="1">
    <source>
        <dbReference type="EMBL" id="CAD5223593.1"/>
    </source>
</evidence>
<proteinExistence type="predicted"/>
<dbReference type="OrthoDB" id="10669714at2759"/>
<evidence type="ECO:0000313" key="2">
    <source>
        <dbReference type="Proteomes" id="UP000614601"/>
    </source>
</evidence>
<keyword evidence="2" id="KW-1185">Reference proteome</keyword>
<organism evidence="1 2">
    <name type="scientific">Bursaphelenchus okinawaensis</name>
    <dbReference type="NCBI Taxonomy" id="465554"/>
    <lineage>
        <taxon>Eukaryota</taxon>
        <taxon>Metazoa</taxon>
        <taxon>Ecdysozoa</taxon>
        <taxon>Nematoda</taxon>
        <taxon>Chromadorea</taxon>
        <taxon>Rhabditida</taxon>
        <taxon>Tylenchina</taxon>
        <taxon>Tylenchomorpha</taxon>
        <taxon>Aphelenchoidea</taxon>
        <taxon>Aphelenchoididae</taxon>
        <taxon>Bursaphelenchus</taxon>
    </lineage>
</organism>
<gene>
    <name evidence="1" type="ORF">BOKJ2_LOCUS10363</name>
</gene>
<dbReference type="EMBL" id="CAJFCW020000005">
    <property type="protein sequence ID" value="CAG9118275.1"/>
    <property type="molecule type" value="Genomic_DNA"/>
</dbReference>
<name>A0A811L8W6_9BILA</name>
<sequence>MQVQYDLELFTENNLLHYYGVDYTYGSPDKLYTYYSLTLKDDRGNVQKEEILRQNPELEDFLKYQKLVLTKYPYLTGFFDENLNEATLNGFNVLTIHEYLPLPSMPELEVLVADLRNFDICPNSLQILNEIISEVHRVAPRCRIVLISLICIN</sequence>
<accession>A0A811L8W6</accession>
<protein>
    <submittedName>
        <fullName evidence="1">Uncharacterized protein</fullName>
    </submittedName>
</protein>
<dbReference type="AlphaFoldDB" id="A0A811L8W6"/>
<reference evidence="1" key="1">
    <citation type="submission" date="2020-09" db="EMBL/GenBank/DDBJ databases">
        <authorList>
            <person name="Kikuchi T."/>
        </authorList>
    </citation>
    <scope>NUCLEOTIDE SEQUENCE</scope>
    <source>
        <strain evidence="1">SH1</strain>
    </source>
</reference>
<dbReference type="Proteomes" id="UP000614601">
    <property type="component" value="Unassembled WGS sequence"/>
</dbReference>
<dbReference type="EMBL" id="CAJFDH010000005">
    <property type="protein sequence ID" value="CAD5223593.1"/>
    <property type="molecule type" value="Genomic_DNA"/>
</dbReference>
<dbReference type="Proteomes" id="UP000783686">
    <property type="component" value="Unassembled WGS sequence"/>
</dbReference>
<comment type="caution">
    <text evidence="1">The sequence shown here is derived from an EMBL/GenBank/DDBJ whole genome shotgun (WGS) entry which is preliminary data.</text>
</comment>